<dbReference type="PROSITE" id="PS00028">
    <property type="entry name" value="ZINC_FINGER_C2H2_1"/>
    <property type="match status" value="1"/>
</dbReference>
<name>A0A2G5BCE0_COERN</name>
<dbReference type="PANTHER" id="PTHR21354">
    <property type="entry name" value="ZINC FINGER PROTEIN 511"/>
    <property type="match status" value="1"/>
</dbReference>
<dbReference type="PANTHER" id="PTHR21354:SF0">
    <property type="entry name" value="ZINC FINGER PROTEIN 511"/>
    <property type="match status" value="1"/>
</dbReference>
<gene>
    <name evidence="2" type="ORF">COEREDRAFT_30882</name>
</gene>
<dbReference type="InterPro" id="IPR039258">
    <property type="entry name" value="ZNF511"/>
</dbReference>
<keyword evidence="3" id="KW-1185">Reference proteome</keyword>
<dbReference type="InterPro" id="IPR013087">
    <property type="entry name" value="Znf_C2H2_type"/>
</dbReference>
<dbReference type="Proteomes" id="UP000242474">
    <property type="component" value="Unassembled WGS sequence"/>
</dbReference>
<sequence length="93" mass="11142">PSVPAFEKHYDQMHRNCCSLCNAALPSAHWLDLHIQEYHDAFFRARVARSEKPYRCFLEACTRTFSRPHKRIMHMVDKHHFARSFNWKLVRTG</sequence>
<feature type="non-terminal residue" evidence="2">
    <location>
        <position position="1"/>
    </location>
</feature>
<dbReference type="SUPFAM" id="SSF57667">
    <property type="entry name" value="beta-beta-alpha zinc fingers"/>
    <property type="match status" value="1"/>
</dbReference>
<proteinExistence type="predicted"/>
<feature type="domain" description="C2H2-type" evidence="1">
    <location>
        <begin position="56"/>
        <end position="80"/>
    </location>
</feature>
<dbReference type="SMART" id="SM00355">
    <property type="entry name" value="ZnF_C2H2"/>
    <property type="match status" value="2"/>
</dbReference>
<reference evidence="2 3" key="1">
    <citation type="journal article" date="2015" name="Genome Biol. Evol.">
        <title>Phylogenomic analyses indicate that early fungi evolved digesting cell walls of algal ancestors of land plants.</title>
        <authorList>
            <person name="Chang Y."/>
            <person name="Wang S."/>
            <person name="Sekimoto S."/>
            <person name="Aerts A.L."/>
            <person name="Choi C."/>
            <person name="Clum A."/>
            <person name="LaButti K.M."/>
            <person name="Lindquist E.A."/>
            <person name="Yee Ngan C."/>
            <person name="Ohm R.A."/>
            <person name="Salamov A.A."/>
            <person name="Grigoriev I.V."/>
            <person name="Spatafora J.W."/>
            <person name="Berbee M.L."/>
        </authorList>
    </citation>
    <scope>NUCLEOTIDE SEQUENCE [LARGE SCALE GENOMIC DNA]</scope>
    <source>
        <strain evidence="2 3">NRRL 1564</strain>
    </source>
</reference>
<dbReference type="AlphaFoldDB" id="A0A2G5BCE0"/>
<dbReference type="EMBL" id="KZ303498">
    <property type="protein sequence ID" value="PIA16662.1"/>
    <property type="molecule type" value="Genomic_DNA"/>
</dbReference>
<dbReference type="Gene3D" id="3.30.160.60">
    <property type="entry name" value="Classic Zinc Finger"/>
    <property type="match status" value="1"/>
</dbReference>
<evidence type="ECO:0000259" key="1">
    <source>
        <dbReference type="PROSITE" id="PS00028"/>
    </source>
</evidence>
<organism evidence="2 3">
    <name type="scientific">Coemansia reversa (strain ATCC 12441 / NRRL 1564)</name>
    <dbReference type="NCBI Taxonomy" id="763665"/>
    <lineage>
        <taxon>Eukaryota</taxon>
        <taxon>Fungi</taxon>
        <taxon>Fungi incertae sedis</taxon>
        <taxon>Zoopagomycota</taxon>
        <taxon>Kickxellomycotina</taxon>
        <taxon>Kickxellomycetes</taxon>
        <taxon>Kickxellales</taxon>
        <taxon>Kickxellaceae</taxon>
        <taxon>Coemansia</taxon>
    </lineage>
</organism>
<evidence type="ECO:0000313" key="2">
    <source>
        <dbReference type="EMBL" id="PIA16662.1"/>
    </source>
</evidence>
<accession>A0A2G5BCE0</accession>
<evidence type="ECO:0000313" key="3">
    <source>
        <dbReference type="Proteomes" id="UP000242474"/>
    </source>
</evidence>
<dbReference type="InterPro" id="IPR036236">
    <property type="entry name" value="Znf_C2H2_sf"/>
</dbReference>
<feature type="non-terminal residue" evidence="2">
    <location>
        <position position="93"/>
    </location>
</feature>
<dbReference type="STRING" id="763665.A0A2G5BCE0"/>
<protein>
    <recommendedName>
        <fullName evidence="1">C2H2-type domain-containing protein</fullName>
    </recommendedName>
</protein>
<dbReference type="OrthoDB" id="18440at2759"/>